<dbReference type="EMBL" id="RCMV01001262">
    <property type="protein sequence ID" value="KAG3209460.1"/>
    <property type="molecule type" value="Genomic_DNA"/>
</dbReference>
<organism evidence="7 8">
    <name type="scientific">Phytophthora cactorum</name>
    <dbReference type="NCBI Taxonomy" id="29920"/>
    <lineage>
        <taxon>Eukaryota</taxon>
        <taxon>Sar</taxon>
        <taxon>Stramenopiles</taxon>
        <taxon>Oomycota</taxon>
        <taxon>Peronosporomycetes</taxon>
        <taxon>Peronosporales</taxon>
        <taxon>Peronosporaceae</taxon>
        <taxon>Phytophthora</taxon>
    </lineage>
</organism>
<evidence type="ECO:0000313" key="7">
    <source>
        <dbReference type="EMBL" id="RAW29616.1"/>
    </source>
</evidence>
<evidence type="ECO:0000256" key="1">
    <source>
        <dbReference type="SAM" id="MobiDB-lite"/>
    </source>
</evidence>
<feature type="region of interest" description="Disordered" evidence="1">
    <location>
        <begin position="104"/>
        <end position="124"/>
    </location>
</feature>
<dbReference type="Proteomes" id="UP000760860">
    <property type="component" value="Unassembled WGS sequence"/>
</dbReference>
<dbReference type="Proteomes" id="UP000736787">
    <property type="component" value="Unassembled WGS sequence"/>
</dbReference>
<dbReference type="EMBL" id="RCMG01001185">
    <property type="protein sequence ID" value="KAG2833951.1"/>
    <property type="molecule type" value="Genomic_DNA"/>
</dbReference>
<dbReference type="Proteomes" id="UP000735874">
    <property type="component" value="Unassembled WGS sequence"/>
</dbReference>
<dbReference type="EMBL" id="RCML01000815">
    <property type="protein sequence ID" value="KAG2969059.1"/>
    <property type="molecule type" value="Genomic_DNA"/>
</dbReference>
<dbReference type="VEuPathDB" id="FungiDB:PC110_g14027"/>
<reference evidence="7 8" key="1">
    <citation type="submission" date="2018-01" db="EMBL/GenBank/DDBJ databases">
        <title>Draft genome of the strawberry crown rot pathogen Phytophthora cactorum.</title>
        <authorList>
            <person name="Armitage A.D."/>
            <person name="Lysoe E."/>
            <person name="Nellist C.F."/>
            <person name="Harrison R.J."/>
            <person name="Brurberg M.B."/>
        </authorList>
    </citation>
    <scope>NUCLEOTIDE SEQUENCE [LARGE SCALE GENOMIC DNA]</scope>
    <source>
        <strain evidence="7 8">10300</strain>
    </source>
</reference>
<evidence type="ECO:0000313" key="5">
    <source>
        <dbReference type="EMBL" id="KAG2969059.1"/>
    </source>
</evidence>
<accession>A0A329S167</accession>
<dbReference type="Proteomes" id="UP000774804">
    <property type="component" value="Unassembled WGS sequence"/>
</dbReference>
<sequence>MSYLKNTELLISEKPGSFAVRDDYECLEGEITNSRVIATYSTGVTMEAITLVISQLFNEGEDRFGGEPIGILAVDSVNEDKLFPWVCVRQDVTGAIVLTATKSCDESDGSSSTGSTTSEEDNEVTVSMRRATYVKLYQPEFSLSEEAQQDLRDGFARAGEFVRKAIRRIVYNQH</sequence>
<dbReference type="EMBL" id="MJFZ01000417">
    <property type="protein sequence ID" value="RAW29616.1"/>
    <property type="molecule type" value="Genomic_DNA"/>
</dbReference>
<evidence type="ECO:0000313" key="2">
    <source>
        <dbReference type="EMBL" id="KAG2833951.1"/>
    </source>
</evidence>
<reference evidence="2" key="2">
    <citation type="submission" date="2018-10" db="EMBL/GenBank/DDBJ databases">
        <title>Effector identification in a new, highly contiguous assembly of the strawberry crown rot pathogen Phytophthora cactorum.</title>
        <authorList>
            <person name="Armitage A.D."/>
            <person name="Nellist C.F."/>
            <person name="Bates H."/>
            <person name="Vickerstaff R.J."/>
            <person name="Harrison R.J."/>
        </authorList>
    </citation>
    <scope>NUCLEOTIDE SEQUENCE</scope>
    <source>
        <strain evidence="2">15-7</strain>
        <strain evidence="3">4032</strain>
        <strain evidence="4">4040</strain>
        <strain evidence="5">P415</strain>
        <strain evidence="6">P421</strain>
    </source>
</reference>
<dbReference type="OrthoDB" id="119517at2759"/>
<dbReference type="Proteomes" id="UP000697107">
    <property type="component" value="Unassembled WGS sequence"/>
</dbReference>
<keyword evidence="8" id="KW-1185">Reference proteome</keyword>
<evidence type="ECO:0000313" key="6">
    <source>
        <dbReference type="EMBL" id="KAG3209460.1"/>
    </source>
</evidence>
<gene>
    <name evidence="7" type="ORF">PC110_g14027</name>
    <name evidence="2" type="ORF">PC113_g20482</name>
    <name evidence="3" type="ORF">PC115_g20212</name>
    <name evidence="4" type="ORF">PC117_g22441</name>
    <name evidence="5" type="ORF">PC118_g17651</name>
    <name evidence="6" type="ORF">PC129_g19527</name>
</gene>
<evidence type="ECO:0000313" key="8">
    <source>
        <dbReference type="Proteomes" id="UP000251314"/>
    </source>
</evidence>
<dbReference type="Proteomes" id="UP000251314">
    <property type="component" value="Unassembled WGS sequence"/>
</dbReference>
<proteinExistence type="predicted"/>
<evidence type="ECO:0000313" key="3">
    <source>
        <dbReference type="EMBL" id="KAG2887898.1"/>
    </source>
</evidence>
<dbReference type="AlphaFoldDB" id="A0A329S167"/>
<protein>
    <submittedName>
        <fullName evidence="7">Uncharacterized protein</fullName>
    </submittedName>
</protein>
<dbReference type="EMBL" id="RCMI01001245">
    <property type="protein sequence ID" value="KAG2887898.1"/>
    <property type="molecule type" value="Genomic_DNA"/>
</dbReference>
<name>A0A329S167_9STRA</name>
<dbReference type="EMBL" id="RCMK01001237">
    <property type="protein sequence ID" value="KAG2898768.1"/>
    <property type="molecule type" value="Genomic_DNA"/>
</dbReference>
<comment type="caution">
    <text evidence="7">The sequence shown here is derived from an EMBL/GenBank/DDBJ whole genome shotgun (WGS) entry which is preliminary data.</text>
</comment>
<evidence type="ECO:0000313" key="4">
    <source>
        <dbReference type="EMBL" id="KAG2898768.1"/>
    </source>
</evidence>